<gene>
    <name evidence="2" type="ORF">J5W02_04775</name>
</gene>
<proteinExistence type="predicted"/>
<dbReference type="Proteomes" id="UP000719942">
    <property type="component" value="Unassembled WGS sequence"/>
</dbReference>
<organism evidence="2 3">
    <name type="scientific">Caproiciproducens faecalis</name>
    <dbReference type="NCBI Taxonomy" id="2820301"/>
    <lineage>
        <taxon>Bacteria</taxon>
        <taxon>Bacillati</taxon>
        <taxon>Bacillota</taxon>
        <taxon>Clostridia</taxon>
        <taxon>Eubacteriales</taxon>
        <taxon>Acutalibacteraceae</taxon>
        <taxon>Caproiciproducens</taxon>
    </lineage>
</organism>
<evidence type="ECO:0000313" key="3">
    <source>
        <dbReference type="Proteomes" id="UP000719942"/>
    </source>
</evidence>
<comment type="caution">
    <text evidence="2">The sequence shown here is derived from an EMBL/GenBank/DDBJ whole genome shotgun (WGS) entry which is preliminary data.</text>
</comment>
<keyword evidence="3" id="KW-1185">Reference proteome</keyword>
<dbReference type="InterPro" id="IPR035895">
    <property type="entry name" value="HPr-like_sf"/>
</dbReference>
<dbReference type="InterPro" id="IPR000032">
    <property type="entry name" value="HPr-like"/>
</dbReference>
<dbReference type="SUPFAM" id="SSF55594">
    <property type="entry name" value="HPr-like"/>
    <property type="match status" value="1"/>
</dbReference>
<evidence type="ECO:0000259" key="1">
    <source>
        <dbReference type="PROSITE" id="PS51350"/>
    </source>
</evidence>
<feature type="domain" description="HPr" evidence="1">
    <location>
        <begin position="1"/>
        <end position="75"/>
    </location>
</feature>
<protein>
    <submittedName>
        <fullName evidence="2">HPr family phosphocarrier protein</fullName>
    </submittedName>
</protein>
<evidence type="ECO:0000313" key="2">
    <source>
        <dbReference type="EMBL" id="MBW7572119.1"/>
    </source>
</evidence>
<dbReference type="RefSeq" id="WP_219964542.1">
    <property type="nucleotide sequence ID" value="NZ_JAGFNZ010000002.1"/>
</dbReference>
<reference evidence="2 3" key="1">
    <citation type="submission" date="2021-03" db="EMBL/GenBank/DDBJ databases">
        <title>Caproiciproducens sp. nov. isolated from feces of cow.</title>
        <authorList>
            <person name="Choi J.-Y."/>
        </authorList>
    </citation>
    <scope>NUCLEOTIDE SEQUENCE [LARGE SCALE GENOMIC DNA]</scope>
    <source>
        <strain evidence="2 3">AGMB10547</strain>
    </source>
</reference>
<sequence>MITVKILLDSVEKVKNFTSSINNEEVDFEIIEGMHIVDAKSIMGIFSIDLSKPLQLNIHSDDRRILDKIKDFIIE</sequence>
<dbReference type="EMBL" id="JAGFNZ010000002">
    <property type="protein sequence ID" value="MBW7572119.1"/>
    <property type="molecule type" value="Genomic_DNA"/>
</dbReference>
<dbReference type="PROSITE" id="PS51350">
    <property type="entry name" value="PTS_HPR_DOM"/>
    <property type="match status" value="1"/>
</dbReference>
<accession>A0ABS7DLD6</accession>
<name>A0ABS7DLD6_9FIRM</name>